<keyword evidence="5" id="KW-1185">Reference proteome</keyword>
<protein>
    <submittedName>
        <fullName evidence="4">HupE/UreJ family protein</fullName>
    </submittedName>
</protein>
<comment type="caution">
    <text evidence="4">The sequence shown here is derived from an EMBL/GenBank/DDBJ whole genome shotgun (WGS) entry which is preliminary data.</text>
</comment>
<feature type="transmembrane region" description="Helical" evidence="1">
    <location>
        <begin position="312"/>
        <end position="337"/>
    </location>
</feature>
<sequence>MQQWLKIWLISLSLLLANTVAAHQLSTSYIIAEIDDTGRISGEWQLSLTDLELAVGLDINANGELTWGEVKSRQAEIASYLAEHLLLSRENLRCNLRFEVMERLQDHANEAFAVTDFSGQCPISGSLEVAYSAIFSLDSSHEVVLNIGDGNHLHSLVLDDSTRKITIDLSKGSAWTTFTQFVYQGVVHIWIGIDHILFLLALLLPAVLQRKDKKWQAISSVKTILTNTVWIVSAFTLAHSLTLTATALGWLSPSSRWVELGIALSVLFAALNNIWPVVLRLAWLTFAFGLLHGMGFAGVLGELGLPADQQLLSILAFNLGVEIGQLAILVILLPVLILLRNTTFYTRGVLPVGSILIAIMAVQWSVERW</sequence>
<dbReference type="RefSeq" id="WP_146798966.1">
    <property type="nucleotide sequence ID" value="NZ_VOLP01000008.1"/>
</dbReference>
<accession>A0A5C6QM48</accession>
<evidence type="ECO:0000313" key="3">
    <source>
        <dbReference type="EMBL" id="TWX61063.1"/>
    </source>
</evidence>
<evidence type="ECO:0000313" key="5">
    <source>
        <dbReference type="Proteomes" id="UP000321525"/>
    </source>
</evidence>
<dbReference type="EMBL" id="VOLQ01000005">
    <property type="protein sequence ID" value="TWX70316.1"/>
    <property type="molecule type" value="Genomic_DNA"/>
</dbReference>
<dbReference type="Proteomes" id="UP000321917">
    <property type="component" value="Unassembled WGS sequence"/>
</dbReference>
<feature type="chain" id="PRO_5022828085" evidence="2">
    <location>
        <begin position="23"/>
        <end position="369"/>
    </location>
</feature>
<keyword evidence="1" id="KW-0472">Membrane</keyword>
<gene>
    <name evidence="3" type="ORF">ESZ26_06660</name>
    <name evidence="4" type="ORF">ESZ27_04150</name>
</gene>
<feature type="transmembrane region" description="Helical" evidence="1">
    <location>
        <begin position="229"/>
        <end position="251"/>
    </location>
</feature>
<dbReference type="AlphaFoldDB" id="A0A5C6QM48"/>
<keyword evidence="2" id="KW-0732">Signal</keyword>
<dbReference type="Proteomes" id="UP000321525">
    <property type="component" value="Unassembled WGS sequence"/>
</dbReference>
<evidence type="ECO:0000256" key="1">
    <source>
        <dbReference type="SAM" id="Phobius"/>
    </source>
</evidence>
<dbReference type="InterPro" id="IPR032809">
    <property type="entry name" value="Put_HupE_UreJ"/>
</dbReference>
<feature type="signal peptide" evidence="2">
    <location>
        <begin position="1"/>
        <end position="22"/>
    </location>
</feature>
<organism evidence="4 6">
    <name type="scientific">Colwellia hornerae</name>
    <dbReference type="NCBI Taxonomy" id="89402"/>
    <lineage>
        <taxon>Bacteria</taxon>
        <taxon>Pseudomonadati</taxon>
        <taxon>Pseudomonadota</taxon>
        <taxon>Gammaproteobacteria</taxon>
        <taxon>Alteromonadales</taxon>
        <taxon>Colwelliaceae</taxon>
        <taxon>Colwellia</taxon>
    </lineage>
</organism>
<keyword evidence="1" id="KW-1133">Transmembrane helix</keyword>
<dbReference type="EMBL" id="VOLR01000007">
    <property type="protein sequence ID" value="TWX61063.1"/>
    <property type="molecule type" value="Genomic_DNA"/>
</dbReference>
<evidence type="ECO:0000313" key="6">
    <source>
        <dbReference type="Proteomes" id="UP000321917"/>
    </source>
</evidence>
<feature type="transmembrane region" description="Helical" evidence="1">
    <location>
        <begin position="187"/>
        <end position="208"/>
    </location>
</feature>
<proteinExistence type="predicted"/>
<feature type="transmembrane region" description="Helical" evidence="1">
    <location>
        <begin position="349"/>
        <end position="366"/>
    </location>
</feature>
<feature type="transmembrane region" description="Helical" evidence="1">
    <location>
        <begin position="281"/>
        <end position="300"/>
    </location>
</feature>
<keyword evidence="1" id="KW-0812">Transmembrane</keyword>
<dbReference type="OrthoDB" id="9808870at2"/>
<feature type="transmembrane region" description="Helical" evidence="1">
    <location>
        <begin position="257"/>
        <end position="274"/>
    </location>
</feature>
<name>A0A5C6QM48_9GAMM</name>
<evidence type="ECO:0000256" key="2">
    <source>
        <dbReference type="SAM" id="SignalP"/>
    </source>
</evidence>
<dbReference type="Pfam" id="PF13795">
    <property type="entry name" value="HupE_UreJ_2"/>
    <property type="match status" value="1"/>
</dbReference>
<evidence type="ECO:0000313" key="4">
    <source>
        <dbReference type="EMBL" id="TWX70316.1"/>
    </source>
</evidence>
<reference evidence="4 6" key="1">
    <citation type="submission" date="2019-07" db="EMBL/GenBank/DDBJ databases">
        <title>Genomes of sea-ice associated Colwellia species.</title>
        <authorList>
            <person name="Bowman J.P."/>
        </authorList>
    </citation>
    <scope>NUCLEOTIDE SEQUENCE [LARGE SCALE GENOMIC DNA]</scope>
    <source>
        <strain evidence="3 5">ACAM 607</strain>
        <strain evidence="4 6">IC036</strain>
    </source>
</reference>